<sequence>MIGKIREACRQVEVDAIIGYRKKEGEPREILHVFKPDEIDKITFSPLSSNNPARLLMEILPHNEQGCSNCKGV</sequence>
<comment type="caution">
    <text evidence="1">The sequence shown here is derived from an EMBL/GenBank/DDBJ whole genome shotgun (WGS) entry which is preliminary data.</text>
</comment>
<proteinExistence type="predicted"/>
<dbReference type="AlphaFoldDB" id="A0A7J3TI78"/>
<gene>
    <name evidence="1" type="ORF">ENL48_03920</name>
</gene>
<accession>A0A7J3TI78</accession>
<organism evidence="1">
    <name type="scientific">Geoglobus ahangari</name>
    <dbReference type="NCBI Taxonomy" id="113653"/>
    <lineage>
        <taxon>Archaea</taxon>
        <taxon>Methanobacteriati</taxon>
        <taxon>Methanobacteriota</taxon>
        <taxon>Archaeoglobi</taxon>
        <taxon>Archaeoglobales</taxon>
        <taxon>Archaeoglobaceae</taxon>
        <taxon>Geoglobus</taxon>
    </lineage>
</organism>
<evidence type="ECO:0000313" key="1">
    <source>
        <dbReference type="EMBL" id="HHF48328.1"/>
    </source>
</evidence>
<protein>
    <submittedName>
        <fullName evidence="1">Uncharacterized protein</fullName>
    </submittedName>
</protein>
<reference evidence="1" key="1">
    <citation type="journal article" date="2020" name="mSystems">
        <title>Genome- and Community-Level Interaction Insights into Carbon Utilization and Element Cycling Functions of Hydrothermarchaeota in Hydrothermal Sediment.</title>
        <authorList>
            <person name="Zhou Z."/>
            <person name="Liu Y."/>
            <person name="Xu W."/>
            <person name="Pan J."/>
            <person name="Luo Z.H."/>
            <person name="Li M."/>
        </authorList>
    </citation>
    <scope>NUCLEOTIDE SEQUENCE [LARGE SCALE GENOMIC DNA]</scope>
    <source>
        <strain evidence="1">SpSt-10</strain>
    </source>
</reference>
<dbReference type="EMBL" id="DRUC01000059">
    <property type="protein sequence ID" value="HHF48328.1"/>
    <property type="molecule type" value="Genomic_DNA"/>
</dbReference>
<name>A0A7J3TI78_9EURY</name>